<accession>A0A401IKC4</accession>
<dbReference type="Proteomes" id="UP000287247">
    <property type="component" value="Unassembled WGS sequence"/>
</dbReference>
<name>A0A401IKC4_APHSA</name>
<comment type="caution">
    <text evidence="1">The sequence shown here is derived from an EMBL/GenBank/DDBJ whole genome shotgun (WGS) entry which is preliminary data.</text>
</comment>
<evidence type="ECO:0000313" key="2">
    <source>
        <dbReference type="Proteomes" id="UP000287247"/>
    </source>
</evidence>
<dbReference type="AlphaFoldDB" id="A0A401IKC4"/>
<organism evidence="1 2">
    <name type="scientific">Aphanothece sacrum FPU1</name>
    <dbReference type="NCBI Taxonomy" id="1920663"/>
    <lineage>
        <taxon>Bacteria</taxon>
        <taxon>Bacillati</taxon>
        <taxon>Cyanobacteriota</taxon>
        <taxon>Cyanophyceae</taxon>
        <taxon>Oscillatoriophycideae</taxon>
        <taxon>Chroococcales</taxon>
        <taxon>Aphanothecaceae</taxon>
        <taxon>Aphanothece</taxon>
    </lineage>
</organism>
<reference evidence="2" key="1">
    <citation type="submission" date="2017-05" db="EMBL/GenBank/DDBJ databases">
        <title>Physiological properties and genetic analysis related to exopolysaccharide production of fresh-water unicellular cyanobacterium Aphanothece sacrum, Suizenji Nori, that has been cultured as a food source in Japan.</title>
        <authorList>
            <person name="Kanesaki Y."/>
            <person name="Yoshikawa S."/>
            <person name="Ohki K."/>
        </authorList>
    </citation>
    <scope>NUCLEOTIDE SEQUENCE [LARGE SCALE GENOMIC DNA]</scope>
    <source>
        <strain evidence="2">FPU1</strain>
    </source>
</reference>
<protein>
    <submittedName>
        <fullName evidence="1">Membrane protein</fullName>
    </submittedName>
</protein>
<proteinExistence type="predicted"/>
<sequence length="76" mass="8503">MSHAAKIQLPTKLVFQTVNNINIVKPGKSDQCWAAEIPCTPDIPQNIQLRIPEQGIRGGFRVKISETKEAETKNNF</sequence>
<gene>
    <name evidence="1" type="ORF">AsFPU1_3163</name>
</gene>
<evidence type="ECO:0000313" key="1">
    <source>
        <dbReference type="EMBL" id="GBF81743.1"/>
    </source>
</evidence>
<keyword evidence="2" id="KW-1185">Reference proteome</keyword>
<dbReference type="OrthoDB" id="455143at2"/>
<dbReference type="RefSeq" id="WP_124974549.1">
    <property type="nucleotide sequence ID" value="NZ_BDQK01000013.1"/>
</dbReference>
<dbReference type="EMBL" id="BDQK01000013">
    <property type="protein sequence ID" value="GBF81743.1"/>
    <property type="molecule type" value="Genomic_DNA"/>
</dbReference>